<accession>A0ABW7FTS5</accession>
<proteinExistence type="predicted"/>
<evidence type="ECO:0000259" key="3">
    <source>
        <dbReference type="PROSITE" id="PS50113"/>
    </source>
</evidence>
<dbReference type="InterPro" id="IPR001610">
    <property type="entry name" value="PAC"/>
</dbReference>
<dbReference type="SUPFAM" id="SSF141868">
    <property type="entry name" value="EAL domain-like"/>
    <property type="match status" value="1"/>
</dbReference>
<dbReference type="NCBIfam" id="TIGR00254">
    <property type="entry name" value="GGDEF"/>
    <property type="match status" value="1"/>
</dbReference>
<feature type="transmembrane region" description="Helical" evidence="1">
    <location>
        <begin position="297"/>
        <end position="318"/>
    </location>
</feature>
<feature type="domain" description="PAC" evidence="3">
    <location>
        <begin position="416"/>
        <end position="469"/>
    </location>
</feature>
<dbReference type="InterPro" id="IPR000014">
    <property type="entry name" value="PAS"/>
</dbReference>
<dbReference type="SMART" id="SM00086">
    <property type="entry name" value="PAC"/>
    <property type="match status" value="2"/>
</dbReference>
<sequence length="1044" mass="116141">MPELTTQSFRRDTRRHWLGTGAVLGLCWAVASLWLHHERDVLLRTESDKLQAQVEALDNVLGQQLVSAHTALKTVMLQSAAWGEATRTQRGSELLSTLARSIPGVRGMTLVSPQGVVVASSFPEMLHRDVSQRDYFRLPSNTPAMNQLYLSEPYESAMGVYTVTLSRAAFNHRGIFSGVVAATLEPEYFQLVMGMAQPSANQWVAMAHEDGLLFGVLPERPDWVGKNMRATAGSILARHVREGELSSLQHMKSVLSDDERLVGVRTIKPEGFVLNKHLVVAVGRSVADVEAPWRRQVMLALLTGGAITLMALSGLGLWQRRRLQLVAMRQRQFEAEREAAQRTALALDGAALGLWDWHVSTDLLHSDARCWHMLGCPPTPEAVPLRQWLQHVEERDQLSVNEALQQQIAHTDASGWSQQFRMQHSSGQVVWIHAKGRATAWDGQGRALRIVATLLDITQARQTEQQLRDQASHTQAILDHMLDGVITTDASGVIESINPAACRMFGYPMEELLGRNVNVLMPLPDSQHHKQYIANYFSHGVARVIGQNRDVSGLRKDGTVFPMTLGLSQIEREGQPLFVGLTRDITERKQVEAEIERLAFYDALTELPNRRLLMDRLQHALVSARRHSRSGALLFIDLDHFKVLNDNKGHSMGDLMLKEVAQRIQRVLRADDTVARWGGDEFVVVLQDLGSSTEPGARSVEVAAEVAAEKLLHVLGQPYQLDGYLHHSTPSIGIVLWGGSPVANPEDLLKAADHAMYQAKSQGRNRICFFDPRVQAEMAERIALELDLRSALQAGELELHCQAQVGRSGQLIGGELLLRWRHPTRGWISPAVFIPLAEQTGLIEPLGQWVLRQTCELLGRWATDPLLAPLSLAVNLSVRQFRQKGFADHLIDLLQRSSVPAHSLKLEITESAVIEDVEAVIALMEQLRALGLRFSLDDFGTGYSSLAYLKRLPLAQLKIDQSFVRDLLTEANARAIAHAVIQMGNSLGLDVIAEGVETDAQHALLGRMGCHAFQGYRFARPVPLPDFERLVYHWNPAEAETIWG</sequence>
<dbReference type="EMBL" id="JBIGHZ010000002">
    <property type="protein sequence ID" value="MFG6447713.1"/>
    <property type="molecule type" value="Genomic_DNA"/>
</dbReference>
<dbReference type="RefSeq" id="WP_394459300.1">
    <property type="nucleotide sequence ID" value="NZ_JBIGHZ010000002.1"/>
</dbReference>
<dbReference type="PROSITE" id="PS50113">
    <property type="entry name" value="PAC"/>
    <property type="match status" value="2"/>
</dbReference>
<evidence type="ECO:0000259" key="2">
    <source>
        <dbReference type="PROSITE" id="PS50112"/>
    </source>
</evidence>
<dbReference type="PROSITE" id="PS50112">
    <property type="entry name" value="PAS"/>
    <property type="match status" value="1"/>
</dbReference>
<dbReference type="InterPro" id="IPR000160">
    <property type="entry name" value="GGDEF_dom"/>
</dbReference>
<dbReference type="Pfam" id="PF13426">
    <property type="entry name" value="PAS_9"/>
    <property type="match status" value="1"/>
</dbReference>
<dbReference type="CDD" id="cd01948">
    <property type="entry name" value="EAL"/>
    <property type="match status" value="1"/>
</dbReference>
<evidence type="ECO:0000259" key="4">
    <source>
        <dbReference type="PROSITE" id="PS50883"/>
    </source>
</evidence>
<dbReference type="Proteomes" id="UP001606099">
    <property type="component" value="Unassembled WGS sequence"/>
</dbReference>
<dbReference type="InterPro" id="IPR043128">
    <property type="entry name" value="Rev_trsase/Diguanyl_cyclase"/>
</dbReference>
<dbReference type="InterPro" id="IPR029787">
    <property type="entry name" value="Nucleotide_cyclase"/>
</dbReference>
<dbReference type="Pfam" id="PF08447">
    <property type="entry name" value="PAS_3"/>
    <property type="match status" value="1"/>
</dbReference>
<dbReference type="InterPro" id="IPR000700">
    <property type="entry name" value="PAS-assoc_C"/>
</dbReference>
<dbReference type="InterPro" id="IPR013655">
    <property type="entry name" value="PAS_fold_3"/>
</dbReference>
<dbReference type="CDD" id="cd00130">
    <property type="entry name" value="PAS"/>
    <property type="match status" value="1"/>
</dbReference>
<feature type="transmembrane region" description="Helical" evidence="1">
    <location>
        <begin position="16"/>
        <end position="35"/>
    </location>
</feature>
<feature type="domain" description="EAL" evidence="4">
    <location>
        <begin position="781"/>
        <end position="1035"/>
    </location>
</feature>
<dbReference type="InterPro" id="IPR001633">
    <property type="entry name" value="EAL_dom"/>
</dbReference>
<gene>
    <name evidence="6" type="ORF">ACG0Z6_05580</name>
</gene>
<evidence type="ECO:0000313" key="7">
    <source>
        <dbReference type="Proteomes" id="UP001606099"/>
    </source>
</evidence>
<comment type="caution">
    <text evidence="6">The sequence shown here is derived from an EMBL/GenBank/DDBJ whole genome shotgun (WGS) entry which is preliminary data.</text>
</comment>
<dbReference type="Gene3D" id="3.30.450.20">
    <property type="entry name" value="PAS domain"/>
    <property type="match status" value="3"/>
</dbReference>
<protein>
    <submittedName>
        <fullName evidence="6">EAL domain-containing protein</fullName>
    </submittedName>
</protein>
<dbReference type="SMART" id="SM00091">
    <property type="entry name" value="PAS"/>
    <property type="match status" value="2"/>
</dbReference>
<dbReference type="NCBIfam" id="TIGR00229">
    <property type="entry name" value="sensory_box"/>
    <property type="match status" value="2"/>
</dbReference>
<dbReference type="SMART" id="SM00267">
    <property type="entry name" value="GGDEF"/>
    <property type="match status" value="1"/>
</dbReference>
<dbReference type="CDD" id="cd12915">
    <property type="entry name" value="PDC2_DGC_like"/>
    <property type="match status" value="1"/>
</dbReference>
<feature type="domain" description="GGDEF" evidence="5">
    <location>
        <begin position="629"/>
        <end position="772"/>
    </location>
</feature>
<dbReference type="PROSITE" id="PS50883">
    <property type="entry name" value="EAL"/>
    <property type="match status" value="1"/>
</dbReference>
<reference evidence="6 7" key="1">
    <citation type="submission" date="2024-08" db="EMBL/GenBank/DDBJ databases">
        <authorList>
            <person name="Lu H."/>
        </authorList>
    </citation>
    <scope>NUCLEOTIDE SEQUENCE [LARGE SCALE GENOMIC DNA]</scope>
    <source>
        <strain evidence="6 7">BYS180W</strain>
    </source>
</reference>
<dbReference type="Pfam" id="PF00990">
    <property type="entry name" value="GGDEF"/>
    <property type="match status" value="1"/>
</dbReference>
<dbReference type="PANTHER" id="PTHR44757:SF2">
    <property type="entry name" value="BIOFILM ARCHITECTURE MAINTENANCE PROTEIN MBAA"/>
    <property type="match status" value="1"/>
</dbReference>
<keyword evidence="1" id="KW-1133">Transmembrane helix</keyword>
<dbReference type="SUPFAM" id="SSF55785">
    <property type="entry name" value="PYP-like sensor domain (PAS domain)"/>
    <property type="match status" value="2"/>
</dbReference>
<keyword evidence="1" id="KW-0812">Transmembrane</keyword>
<name>A0ABW7FTS5_9BURK</name>
<dbReference type="SUPFAM" id="SSF55073">
    <property type="entry name" value="Nucleotide cyclase"/>
    <property type="match status" value="1"/>
</dbReference>
<dbReference type="CDD" id="cd01949">
    <property type="entry name" value="GGDEF"/>
    <property type="match status" value="1"/>
</dbReference>
<dbReference type="Gene3D" id="3.20.20.450">
    <property type="entry name" value="EAL domain"/>
    <property type="match status" value="1"/>
</dbReference>
<keyword evidence="1" id="KW-0472">Membrane</keyword>
<dbReference type="InterPro" id="IPR052155">
    <property type="entry name" value="Biofilm_reg_signaling"/>
</dbReference>
<dbReference type="InterPro" id="IPR035919">
    <property type="entry name" value="EAL_sf"/>
</dbReference>
<dbReference type="Pfam" id="PF00563">
    <property type="entry name" value="EAL"/>
    <property type="match status" value="1"/>
</dbReference>
<keyword evidence="7" id="KW-1185">Reference proteome</keyword>
<dbReference type="PROSITE" id="PS50887">
    <property type="entry name" value="GGDEF"/>
    <property type="match status" value="1"/>
</dbReference>
<organism evidence="6 7">
    <name type="scientific">Roseateles rivi</name>
    <dbReference type="NCBI Taxonomy" id="3299028"/>
    <lineage>
        <taxon>Bacteria</taxon>
        <taxon>Pseudomonadati</taxon>
        <taxon>Pseudomonadota</taxon>
        <taxon>Betaproteobacteria</taxon>
        <taxon>Burkholderiales</taxon>
        <taxon>Sphaerotilaceae</taxon>
        <taxon>Roseateles</taxon>
    </lineage>
</organism>
<feature type="domain" description="PAS" evidence="2">
    <location>
        <begin position="470"/>
        <end position="522"/>
    </location>
</feature>
<feature type="domain" description="PAC" evidence="3">
    <location>
        <begin position="547"/>
        <end position="597"/>
    </location>
</feature>
<dbReference type="Gene3D" id="3.30.70.270">
    <property type="match status" value="1"/>
</dbReference>
<dbReference type="SMART" id="SM00052">
    <property type="entry name" value="EAL"/>
    <property type="match status" value="1"/>
</dbReference>
<dbReference type="InterPro" id="IPR035965">
    <property type="entry name" value="PAS-like_dom_sf"/>
</dbReference>
<evidence type="ECO:0000313" key="6">
    <source>
        <dbReference type="EMBL" id="MFG6447713.1"/>
    </source>
</evidence>
<evidence type="ECO:0000256" key="1">
    <source>
        <dbReference type="SAM" id="Phobius"/>
    </source>
</evidence>
<evidence type="ECO:0000259" key="5">
    <source>
        <dbReference type="PROSITE" id="PS50887"/>
    </source>
</evidence>
<dbReference type="PANTHER" id="PTHR44757">
    <property type="entry name" value="DIGUANYLATE CYCLASE DGCP"/>
    <property type="match status" value="1"/>
</dbReference>
<dbReference type="CDD" id="cd12914">
    <property type="entry name" value="PDC1_DGC_like"/>
    <property type="match status" value="1"/>
</dbReference>